<evidence type="ECO:0000259" key="2">
    <source>
        <dbReference type="Pfam" id="PF02517"/>
    </source>
</evidence>
<protein>
    <recommendedName>
        <fullName evidence="2">CAAX prenyl protease 2/Lysostaphin resistance protein A-like domain-containing protein</fullName>
    </recommendedName>
</protein>
<proteinExistence type="predicted"/>
<feature type="transmembrane region" description="Helical" evidence="1">
    <location>
        <begin position="16"/>
        <end position="36"/>
    </location>
</feature>
<gene>
    <name evidence="3" type="ORF">AC812_00260</name>
</gene>
<dbReference type="InterPro" id="IPR003675">
    <property type="entry name" value="Rce1/LyrA-like_dom"/>
</dbReference>
<accession>A0A0P6X8K2</accession>
<feature type="transmembrane region" description="Helical" evidence="1">
    <location>
        <begin position="48"/>
        <end position="68"/>
    </location>
</feature>
<evidence type="ECO:0000313" key="3">
    <source>
        <dbReference type="EMBL" id="KPL79295.1"/>
    </source>
</evidence>
<feature type="transmembrane region" description="Helical" evidence="1">
    <location>
        <begin position="239"/>
        <end position="260"/>
    </location>
</feature>
<evidence type="ECO:0000313" key="4">
    <source>
        <dbReference type="Proteomes" id="UP000050514"/>
    </source>
</evidence>
<feature type="transmembrane region" description="Helical" evidence="1">
    <location>
        <begin position="122"/>
        <end position="140"/>
    </location>
</feature>
<sequence>MEAQAETEDSRRTHSVVVFYLLAFVFSWLGWLPQALHARGLFPFDSPLFSLLGGCGPTLAAVVTLLFFRQKHQIPALFSALFRVRASAGWYFFVAGFWFVAVALALAGMGIAGLPLPALSSLGWLSLIPVFVTMVISNVWEEIGWRGFALPRLQEKFSDLQTALVMGLLWSVWHLPLMLNPQSPMASLPWYGEVLFSLSLTVIYIWLYRQTGASLFFVTVFHAMSNTAAFVLLELGVFVSSYPFVVGITTVFAVGIILGFGTKQFSRAAVGQAGR</sequence>
<keyword evidence="1" id="KW-0812">Transmembrane</keyword>
<dbReference type="EMBL" id="LGHJ01000001">
    <property type="protein sequence ID" value="KPL79295.1"/>
    <property type="molecule type" value="Genomic_DNA"/>
</dbReference>
<dbReference type="GO" id="GO:0004175">
    <property type="term" value="F:endopeptidase activity"/>
    <property type="evidence" value="ECO:0007669"/>
    <property type="project" value="UniProtKB-ARBA"/>
</dbReference>
<dbReference type="AlphaFoldDB" id="A0A0P6X8K2"/>
<keyword evidence="1" id="KW-0472">Membrane</keyword>
<organism evidence="3 4">
    <name type="scientific">Bellilinea caldifistulae</name>
    <dbReference type="NCBI Taxonomy" id="360411"/>
    <lineage>
        <taxon>Bacteria</taxon>
        <taxon>Bacillati</taxon>
        <taxon>Chloroflexota</taxon>
        <taxon>Anaerolineae</taxon>
        <taxon>Anaerolineales</taxon>
        <taxon>Anaerolineaceae</taxon>
        <taxon>Bellilinea</taxon>
    </lineage>
</organism>
<dbReference type="InterPro" id="IPR042150">
    <property type="entry name" value="MmRce1-like"/>
</dbReference>
<dbReference type="STRING" id="360411.AC812_00260"/>
<dbReference type="PANTHER" id="PTHR35797:SF1">
    <property type="entry name" value="PROTEASE"/>
    <property type="match status" value="1"/>
</dbReference>
<dbReference type="Proteomes" id="UP000050514">
    <property type="component" value="Unassembled WGS sequence"/>
</dbReference>
<dbReference type="PANTHER" id="PTHR35797">
    <property type="entry name" value="PROTEASE-RELATED"/>
    <property type="match status" value="1"/>
</dbReference>
<keyword evidence="4" id="KW-1185">Reference proteome</keyword>
<feature type="transmembrane region" description="Helical" evidence="1">
    <location>
        <begin position="160"/>
        <end position="178"/>
    </location>
</feature>
<feature type="transmembrane region" description="Helical" evidence="1">
    <location>
        <begin position="215"/>
        <end position="233"/>
    </location>
</feature>
<feature type="transmembrane region" description="Helical" evidence="1">
    <location>
        <begin position="89"/>
        <end position="116"/>
    </location>
</feature>
<comment type="caution">
    <text evidence="3">The sequence shown here is derived from an EMBL/GenBank/DDBJ whole genome shotgun (WGS) entry which is preliminary data.</text>
</comment>
<dbReference type="GO" id="GO:0080120">
    <property type="term" value="P:CAAX-box protein maturation"/>
    <property type="evidence" value="ECO:0007669"/>
    <property type="project" value="UniProtKB-ARBA"/>
</dbReference>
<reference evidence="3 4" key="1">
    <citation type="submission" date="2015-07" db="EMBL/GenBank/DDBJ databases">
        <title>Draft genome of Bellilinea caldifistulae DSM 17877.</title>
        <authorList>
            <person name="Hemp J."/>
            <person name="Ward L.M."/>
            <person name="Pace L.A."/>
            <person name="Fischer W.W."/>
        </authorList>
    </citation>
    <scope>NUCLEOTIDE SEQUENCE [LARGE SCALE GENOMIC DNA]</scope>
    <source>
        <strain evidence="3 4">GOMI-1</strain>
    </source>
</reference>
<feature type="domain" description="CAAX prenyl protease 2/Lysostaphin resistance protein A-like" evidence="2">
    <location>
        <begin position="125"/>
        <end position="227"/>
    </location>
</feature>
<keyword evidence="1" id="KW-1133">Transmembrane helix</keyword>
<evidence type="ECO:0000256" key="1">
    <source>
        <dbReference type="SAM" id="Phobius"/>
    </source>
</evidence>
<feature type="transmembrane region" description="Helical" evidence="1">
    <location>
        <begin position="190"/>
        <end position="208"/>
    </location>
</feature>
<name>A0A0P6X8K2_9CHLR</name>
<dbReference type="Pfam" id="PF02517">
    <property type="entry name" value="Rce1-like"/>
    <property type="match status" value="1"/>
</dbReference>